<gene>
    <name evidence="3" type="ORF">LMG27952_05338</name>
</gene>
<evidence type="ECO:0000313" key="3">
    <source>
        <dbReference type="EMBL" id="CAD6552872.1"/>
    </source>
</evidence>
<comment type="caution">
    <text evidence="3">The sequence shown here is derived from an EMBL/GenBank/DDBJ whole genome shotgun (WGS) entry which is preliminary data.</text>
</comment>
<evidence type="ECO:0008006" key="5">
    <source>
        <dbReference type="Google" id="ProtNLM"/>
    </source>
</evidence>
<evidence type="ECO:0000256" key="2">
    <source>
        <dbReference type="SAM" id="SignalP"/>
    </source>
</evidence>
<accession>A0ABN7I858</accession>
<sequence length="94" mass="10569">MMKLRVSKFAFIYIAATLCAMQTAQAHVNVNVGIGIGIPGAFYAPPPVFFMPPAPLWPPPVVYSRHGFSPWHHPPHFTGPRHVRHRGPPPPRWR</sequence>
<keyword evidence="4" id="KW-1185">Reference proteome</keyword>
<feature type="region of interest" description="Disordered" evidence="1">
    <location>
        <begin position="72"/>
        <end position="94"/>
    </location>
</feature>
<dbReference type="Proteomes" id="UP000656319">
    <property type="component" value="Unassembled WGS sequence"/>
</dbReference>
<evidence type="ECO:0000256" key="1">
    <source>
        <dbReference type="SAM" id="MobiDB-lite"/>
    </source>
</evidence>
<evidence type="ECO:0000313" key="4">
    <source>
        <dbReference type="Proteomes" id="UP000656319"/>
    </source>
</evidence>
<proteinExistence type="predicted"/>
<dbReference type="EMBL" id="CAJHCQ010000016">
    <property type="protein sequence ID" value="CAD6552872.1"/>
    <property type="molecule type" value="Genomic_DNA"/>
</dbReference>
<protein>
    <recommendedName>
        <fullName evidence="5">PXPV repeat-containing protein</fullName>
    </recommendedName>
</protein>
<reference evidence="3 4" key="1">
    <citation type="submission" date="2020-10" db="EMBL/GenBank/DDBJ databases">
        <authorList>
            <person name="Peeters C."/>
        </authorList>
    </citation>
    <scope>NUCLEOTIDE SEQUENCE [LARGE SCALE GENOMIC DNA]</scope>
    <source>
        <strain evidence="3 4">LMG 27952</strain>
    </source>
</reference>
<feature type="chain" id="PRO_5047198981" description="PXPV repeat-containing protein" evidence="2">
    <location>
        <begin position="27"/>
        <end position="94"/>
    </location>
</feature>
<name>A0ABN7I858_9BURK</name>
<keyword evidence="2" id="KW-0732">Signal</keyword>
<feature type="compositionally biased region" description="Basic residues" evidence="1">
    <location>
        <begin position="73"/>
        <end position="94"/>
    </location>
</feature>
<organism evidence="3 4">
    <name type="scientific">Paraburkholderia hiiakae</name>
    <dbReference type="NCBI Taxonomy" id="1081782"/>
    <lineage>
        <taxon>Bacteria</taxon>
        <taxon>Pseudomonadati</taxon>
        <taxon>Pseudomonadota</taxon>
        <taxon>Betaproteobacteria</taxon>
        <taxon>Burkholderiales</taxon>
        <taxon>Burkholderiaceae</taxon>
        <taxon>Paraburkholderia</taxon>
    </lineage>
</organism>
<feature type="signal peptide" evidence="2">
    <location>
        <begin position="1"/>
        <end position="26"/>
    </location>
</feature>